<dbReference type="AlphaFoldDB" id="A0A067BCL1"/>
<dbReference type="EMBL" id="KK584525">
    <property type="protein sequence ID" value="KDO15843.1"/>
    <property type="molecule type" value="Genomic_DNA"/>
</dbReference>
<dbReference type="GeneID" id="24140144"/>
<evidence type="ECO:0000313" key="1">
    <source>
        <dbReference type="EMBL" id="KDO15843.1"/>
    </source>
</evidence>
<dbReference type="RefSeq" id="XP_012213451.1">
    <property type="nucleotide sequence ID" value="XM_012358061.1"/>
</dbReference>
<organism evidence="1 2">
    <name type="scientific">Saprolegnia parasitica (strain CBS 223.65)</name>
    <dbReference type="NCBI Taxonomy" id="695850"/>
    <lineage>
        <taxon>Eukaryota</taxon>
        <taxon>Sar</taxon>
        <taxon>Stramenopiles</taxon>
        <taxon>Oomycota</taxon>
        <taxon>Saprolegniomycetes</taxon>
        <taxon>Saprolegniales</taxon>
        <taxon>Saprolegniaceae</taxon>
        <taxon>Saprolegnia</taxon>
    </lineage>
</organism>
<keyword evidence="2" id="KW-1185">Reference proteome</keyword>
<protein>
    <submittedName>
        <fullName evidence="1">Uncharacterized protein</fullName>
    </submittedName>
</protein>
<dbReference type="Proteomes" id="UP000030745">
    <property type="component" value="Unassembled WGS sequence"/>
</dbReference>
<name>A0A067BCL1_SAPPC</name>
<evidence type="ECO:0000313" key="2">
    <source>
        <dbReference type="Proteomes" id="UP000030745"/>
    </source>
</evidence>
<gene>
    <name evidence="1" type="ORF">SPRG_18621</name>
</gene>
<proteinExistence type="predicted"/>
<sequence length="65" mass="7434">MLYIRALSADPCTLVVRFSGCHVTKDPEFARKARRIISPFQEKIKCEQLHGCDLLAMSSSIPKYY</sequence>
<reference evidence="1 2" key="1">
    <citation type="journal article" date="2013" name="PLoS Genet.">
        <title>Distinctive expansion of potential virulence genes in the genome of the oomycete fish pathogen Saprolegnia parasitica.</title>
        <authorList>
            <person name="Jiang R.H."/>
            <person name="de Bruijn I."/>
            <person name="Haas B.J."/>
            <person name="Belmonte R."/>
            <person name="Lobach L."/>
            <person name="Christie J."/>
            <person name="van den Ackerveken G."/>
            <person name="Bottin A."/>
            <person name="Bulone V."/>
            <person name="Diaz-Moreno S.M."/>
            <person name="Dumas B."/>
            <person name="Fan L."/>
            <person name="Gaulin E."/>
            <person name="Govers F."/>
            <person name="Grenville-Briggs L.J."/>
            <person name="Horner N.R."/>
            <person name="Levin J.Z."/>
            <person name="Mammella M."/>
            <person name="Meijer H.J."/>
            <person name="Morris P."/>
            <person name="Nusbaum C."/>
            <person name="Oome S."/>
            <person name="Phillips A.J."/>
            <person name="van Rooyen D."/>
            <person name="Rzeszutek E."/>
            <person name="Saraiva M."/>
            <person name="Secombes C.J."/>
            <person name="Seidl M.F."/>
            <person name="Snel B."/>
            <person name="Stassen J.H."/>
            <person name="Sykes S."/>
            <person name="Tripathy S."/>
            <person name="van den Berg H."/>
            <person name="Vega-Arreguin J.C."/>
            <person name="Wawra S."/>
            <person name="Young S.K."/>
            <person name="Zeng Q."/>
            <person name="Dieguez-Uribeondo J."/>
            <person name="Russ C."/>
            <person name="Tyler B.M."/>
            <person name="van West P."/>
        </authorList>
    </citation>
    <scope>NUCLEOTIDE SEQUENCE [LARGE SCALE GENOMIC DNA]</scope>
    <source>
        <strain evidence="1 2">CBS 223.65</strain>
    </source>
</reference>
<dbReference type="VEuPathDB" id="FungiDB:SPRG_18621"/>
<dbReference type="KEGG" id="spar:SPRG_18621"/>
<accession>A0A067BCL1</accession>